<reference evidence="8" key="1">
    <citation type="submission" date="2021-01" db="EMBL/GenBank/DDBJ databases">
        <authorList>
            <person name="Corre E."/>
            <person name="Pelletier E."/>
            <person name="Niang G."/>
            <person name="Scheremetjew M."/>
            <person name="Finn R."/>
            <person name="Kale V."/>
            <person name="Holt S."/>
            <person name="Cochrane G."/>
            <person name="Meng A."/>
            <person name="Brown T."/>
            <person name="Cohen L."/>
        </authorList>
    </citation>
    <scope>NUCLEOTIDE SEQUENCE</scope>
    <source>
        <strain evidence="8">CCMP3278</strain>
    </source>
</reference>
<dbReference type="NCBIfam" id="NF041874">
    <property type="entry name" value="EPS_EpsC"/>
    <property type="match status" value="1"/>
</dbReference>
<keyword evidence="5" id="KW-0012">Acyltransferase</keyword>
<evidence type="ECO:0000256" key="3">
    <source>
        <dbReference type="ARBA" id="ARBA00022605"/>
    </source>
</evidence>
<dbReference type="CDD" id="cd03354">
    <property type="entry name" value="LbH_SAT"/>
    <property type="match status" value="1"/>
</dbReference>
<dbReference type="SMART" id="SM00971">
    <property type="entry name" value="SATase_N"/>
    <property type="match status" value="1"/>
</dbReference>
<dbReference type="EC" id="2.3.1.30" evidence="2"/>
<protein>
    <recommendedName>
        <fullName evidence="2">serine O-acetyltransferase</fullName>
        <ecNumber evidence="2">2.3.1.30</ecNumber>
    </recommendedName>
</protein>
<comment type="catalytic activity">
    <reaction evidence="6">
        <text>L-serine + acetyl-CoA = O-acetyl-L-serine + CoA</text>
        <dbReference type="Rhea" id="RHEA:24560"/>
        <dbReference type="ChEBI" id="CHEBI:33384"/>
        <dbReference type="ChEBI" id="CHEBI:57287"/>
        <dbReference type="ChEBI" id="CHEBI:57288"/>
        <dbReference type="ChEBI" id="CHEBI:58340"/>
        <dbReference type="EC" id="2.3.1.30"/>
    </reaction>
</comment>
<sequence length="367" mass="40366">MIDTIGYIQVTLVNCAFDRNQKVVQERDKRALFRCNSSIRSKVTLSCSLQSNSESRIDRHFKSDGLQTPVPGTHEYVLYVRSLYDVLCKSEEIETLWMLIRREAQIIANEEPALASFVHASVLSQSSLADSVAFVIAGKLRDPSTPSSTLFELAREAFFSCSNSSHNHLYFRSKSSDEVQLKGHVEDLCGEHAMQQDLLAVMQRDPACTRFIDALLFFKGFHALCAYRISHYLWAQQNRKQLARYIHSRSTRKLHVDIHPAAQVGPGAFIDHATGVVIGETAVVAKNVSMLHRVTLGGAGNFTGQPRHPTVESGVTLGAGSTLLGPIRIGQNAQIGACSLVVTDVPNNSTAVGVPAKIIPPRKLQNS</sequence>
<evidence type="ECO:0000256" key="4">
    <source>
        <dbReference type="ARBA" id="ARBA00022679"/>
    </source>
</evidence>
<dbReference type="GO" id="GO:0009001">
    <property type="term" value="F:serine O-acetyltransferase activity"/>
    <property type="evidence" value="ECO:0007669"/>
    <property type="project" value="UniProtKB-EC"/>
</dbReference>
<dbReference type="InterPro" id="IPR053376">
    <property type="entry name" value="Serine_acetyltransferase"/>
</dbReference>
<evidence type="ECO:0000313" key="8">
    <source>
        <dbReference type="EMBL" id="CAD8824278.1"/>
    </source>
</evidence>
<dbReference type="FunFam" id="2.160.10.10:FF:000007">
    <property type="entry name" value="Serine acetyltransferase"/>
    <property type="match status" value="1"/>
</dbReference>
<dbReference type="Gene3D" id="2.160.10.10">
    <property type="entry name" value="Hexapeptide repeat proteins"/>
    <property type="match status" value="1"/>
</dbReference>
<dbReference type="InterPro" id="IPR010493">
    <property type="entry name" value="Ser_AcTrfase_N"/>
</dbReference>
<keyword evidence="3" id="KW-0028">Amino-acid biosynthesis</keyword>
<dbReference type="Pfam" id="PF06426">
    <property type="entry name" value="SATase_N"/>
    <property type="match status" value="1"/>
</dbReference>
<dbReference type="EMBL" id="HBFP01011980">
    <property type="protein sequence ID" value="CAD8824278.1"/>
    <property type="molecule type" value="Transcribed_RNA"/>
</dbReference>
<feature type="domain" description="Serine acetyltransferase N-terminal" evidence="7">
    <location>
        <begin position="96"/>
        <end position="226"/>
    </location>
</feature>
<dbReference type="InterPro" id="IPR011004">
    <property type="entry name" value="Trimer_LpxA-like_sf"/>
</dbReference>
<evidence type="ECO:0000256" key="6">
    <source>
        <dbReference type="ARBA" id="ARBA00049486"/>
    </source>
</evidence>
<evidence type="ECO:0000256" key="5">
    <source>
        <dbReference type="ARBA" id="ARBA00023315"/>
    </source>
</evidence>
<accession>A0A7S0ZK08</accession>
<gene>
    <name evidence="8" type="ORF">TOLI1172_LOCUS8677</name>
</gene>
<organism evidence="8">
    <name type="scientific">Timspurckia oligopyrenoides</name>
    <dbReference type="NCBI Taxonomy" id="708627"/>
    <lineage>
        <taxon>Eukaryota</taxon>
        <taxon>Rhodophyta</taxon>
        <taxon>Bangiophyceae</taxon>
        <taxon>Porphyridiales</taxon>
        <taxon>Porphyridiaceae</taxon>
        <taxon>Timspurckia</taxon>
    </lineage>
</organism>
<proteinExistence type="inferred from homology"/>
<name>A0A7S0ZK08_9RHOD</name>
<dbReference type="PROSITE" id="PS00101">
    <property type="entry name" value="HEXAPEP_TRANSFERASES"/>
    <property type="match status" value="1"/>
</dbReference>
<comment type="similarity">
    <text evidence="1">Belongs to the transferase hexapeptide repeat family.</text>
</comment>
<dbReference type="InterPro" id="IPR018357">
    <property type="entry name" value="Hexapep_transf_CS"/>
</dbReference>
<evidence type="ECO:0000256" key="1">
    <source>
        <dbReference type="ARBA" id="ARBA00007274"/>
    </source>
</evidence>
<dbReference type="InterPro" id="IPR042122">
    <property type="entry name" value="Ser_AcTrfase_N_sf"/>
</dbReference>
<dbReference type="GO" id="GO:0006535">
    <property type="term" value="P:cysteine biosynthetic process from serine"/>
    <property type="evidence" value="ECO:0007669"/>
    <property type="project" value="InterPro"/>
</dbReference>
<dbReference type="UniPathway" id="UPA00136">
    <property type="reaction ID" value="UER00199"/>
</dbReference>
<dbReference type="Gene3D" id="1.10.3130.10">
    <property type="entry name" value="serine acetyltransferase, domain 1"/>
    <property type="match status" value="1"/>
</dbReference>
<dbReference type="GO" id="GO:0005737">
    <property type="term" value="C:cytoplasm"/>
    <property type="evidence" value="ECO:0007669"/>
    <property type="project" value="InterPro"/>
</dbReference>
<dbReference type="PANTHER" id="PTHR42811">
    <property type="entry name" value="SERINE ACETYLTRANSFERASE"/>
    <property type="match status" value="1"/>
</dbReference>
<dbReference type="SUPFAM" id="SSF51161">
    <property type="entry name" value="Trimeric LpxA-like enzymes"/>
    <property type="match status" value="1"/>
</dbReference>
<evidence type="ECO:0000256" key="2">
    <source>
        <dbReference type="ARBA" id="ARBA00013266"/>
    </source>
</evidence>
<evidence type="ECO:0000259" key="7">
    <source>
        <dbReference type="SMART" id="SM00971"/>
    </source>
</evidence>
<dbReference type="InterPro" id="IPR045304">
    <property type="entry name" value="LbH_SAT"/>
</dbReference>
<dbReference type="AlphaFoldDB" id="A0A7S0ZK08"/>
<keyword evidence="4" id="KW-0808">Transferase</keyword>